<dbReference type="InterPro" id="IPR036928">
    <property type="entry name" value="AS_sf"/>
</dbReference>
<evidence type="ECO:0000313" key="2">
    <source>
        <dbReference type="EMBL" id="KWN11203.1"/>
    </source>
</evidence>
<accession>A0A108EH80</accession>
<dbReference type="EMBL" id="LPLZ01000060">
    <property type="protein sequence ID" value="KWN11203.1"/>
    <property type="molecule type" value="Genomic_DNA"/>
</dbReference>
<name>A0A108EH80_9BURK</name>
<dbReference type="Gene3D" id="3.90.1300.10">
    <property type="entry name" value="Amidase signature (AS) domain"/>
    <property type="match status" value="1"/>
</dbReference>
<organism evidence="2 3">
    <name type="scientific">Burkholderia territorii</name>
    <dbReference type="NCBI Taxonomy" id="1503055"/>
    <lineage>
        <taxon>Bacteria</taxon>
        <taxon>Pseudomonadati</taxon>
        <taxon>Pseudomonadota</taxon>
        <taxon>Betaproteobacteria</taxon>
        <taxon>Burkholderiales</taxon>
        <taxon>Burkholderiaceae</taxon>
        <taxon>Burkholderia</taxon>
        <taxon>Burkholderia cepacia complex</taxon>
    </lineage>
</organism>
<dbReference type="Pfam" id="PF01425">
    <property type="entry name" value="Amidase"/>
    <property type="match status" value="1"/>
</dbReference>
<protein>
    <submittedName>
        <fullName evidence="2">Amidase</fullName>
    </submittedName>
</protein>
<reference evidence="2 3" key="1">
    <citation type="submission" date="2015-11" db="EMBL/GenBank/DDBJ databases">
        <title>Expanding the genomic diversity of Burkholderia species for the development of highly accurate diagnostics.</title>
        <authorList>
            <person name="Sahl J."/>
            <person name="Keim P."/>
            <person name="Wagner D."/>
        </authorList>
    </citation>
    <scope>NUCLEOTIDE SEQUENCE [LARGE SCALE GENOMIC DNA]</scope>
    <source>
        <strain evidence="2 3">MSMB793WGS</strain>
    </source>
</reference>
<feature type="domain" description="Amidase" evidence="1">
    <location>
        <begin position="26"/>
        <end position="447"/>
    </location>
</feature>
<dbReference type="AlphaFoldDB" id="A0A108EH80"/>
<dbReference type="PROSITE" id="PS00571">
    <property type="entry name" value="AMIDASES"/>
    <property type="match status" value="1"/>
</dbReference>
<dbReference type="PANTHER" id="PTHR43372">
    <property type="entry name" value="FATTY-ACID AMIDE HYDROLASE"/>
    <property type="match status" value="1"/>
</dbReference>
<sequence length="467" mass="49481">MTQQLWQLSATEIATRVRQREVSAREVADAALARLEAVNPAINAVVEHRPDDVRRQADDVDRAIARGDDPGLLAGVPVTVKINVDVAAFATTNGTRLQENLIASADSPSVSNLRKAGAVLLGRTNSPTFALRWFTSNLVHGHTYNPRNRSLTPGGSSGGAAAAVAAGIGAIALGTDIGGSVRYPAYACGVHGIRPSLGRVPAFNASSPERAIGAQLMSTTGPIARTIDDLALALRALAAPDLRDPWYVQVPIDGPAVPKRAALCVRPRGLEVVPEVEAALRDAARRLVDAGWTVGEIDDTPPMREAALLQEQLWLGDGFDALANAVESDGDPGAAAVIAAVRGKVRDLPADVISRALVRRTTLTRQWRLFLDDYPVLLLPVSSELPFPDDLDRQGPEGFERVWEAQLTLRALPAMGLPGLAVTTAIVNDVPVGVQVVAAHHREDLCLLAGRDIEARGVPIVAIDPAR</sequence>
<gene>
    <name evidence="2" type="ORF">WT83_19595</name>
</gene>
<dbReference type="PANTHER" id="PTHR43372:SF4">
    <property type="entry name" value="FATTY-ACID AMIDE HYDROLASE 2"/>
    <property type="match status" value="1"/>
</dbReference>
<comment type="caution">
    <text evidence="2">The sequence shown here is derived from an EMBL/GenBank/DDBJ whole genome shotgun (WGS) entry which is preliminary data.</text>
</comment>
<dbReference type="Proteomes" id="UP000068016">
    <property type="component" value="Unassembled WGS sequence"/>
</dbReference>
<dbReference type="GO" id="GO:0012505">
    <property type="term" value="C:endomembrane system"/>
    <property type="evidence" value="ECO:0007669"/>
    <property type="project" value="TreeGrafter"/>
</dbReference>
<dbReference type="InterPro" id="IPR020556">
    <property type="entry name" value="Amidase_CS"/>
</dbReference>
<evidence type="ECO:0000313" key="3">
    <source>
        <dbReference type="Proteomes" id="UP000068016"/>
    </source>
</evidence>
<dbReference type="SUPFAM" id="SSF75304">
    <property type="entry name" value="Amidase signature (AS) enzymes"/>
    <property type="match status" value="1"/>
</dbReference>
<dbReference type="InterPro" id="IPR052739">
    <property type="entry name" value="FAAH2"/>
</dbReference>
<evidence type="ECO:0000259" key="1">
    <source>
        <dbReference type="Pfam" id="PF01425"/>
    </source>
</evidence>
<dbReference type="InterPro" id="IPR023631">
    <property type="entry name" value="Amidase_dom"/>
</dbReference>
<proteinExistence type="predicted"/>
<dbReference type="RefSeq" id="WP_060347839.1">
    <property type="nucleotide sequence ID" value="NZ_LPLZ01000060.1"/>
</dbReference>
<dbReference type="NCBIfam" id="NF005687">
    <property type="entry name" value="PRK07487.1"/>
    <property type="match status" value="1"/>
</dbReference>